<dbReference type="AlphaFoldDB" id="A0A1H2T257"/>
<dbReference type="RefSeq" id="WP_091612461.1">
    <property type="nucleotide sequence ID" value="NZ_FNNC01000002.1"/>
</dbReference>
<evidence type="ECO:0000313" key="2">
    <source>
        <dbReference type="Proteomes" id="UP000199488"/>
    </source>
</evidence>
<sequence>MEPIHLYLSRYQEHMNYLRQTGQETPSFRELRENEIPRLLQVEDSYVQMAAADKEEGQKAYKLLASVQLTDGTGWNMSGEFVPSENDWFPDEQPLTHQTSYCGFCQGTLGFFKNEDMTQFDCMLPLPEKKWLFEKMLEQHASSIYPNQS</sequence>
<gene>
    <name evidence="1" type="ORF">SAMN05421781_1211</name>
</gene>
<name>A0A1H2T257_9BACI</name>
<dbReference type="EMBL" id="FNNC01000002">
    <property type="protein sequence ID" value="SDW38033.1"/>
    <property type="molecule type" value="Genomic_DNA"/>
</dbReference>
<dbReference type="STRING" id="1122204.SAMN05421781_1211"/>
<dbReference type="Proteomes" id="UP000199488">
    <property type="component" value="Unassembled WGS sequence"/>
</dbReference>
<reference evidence="1 2" key="1">
    <citation type="submission" date="2016-10" db="EMBL/GenBank/DDBJ databases">
        <authorList>
            <person name="de Groot N.N."/>
        </authorList>
    </citation>
    <scope>NUCLEOTIDE SEQUENCE [LARGE SCALE GENOMIC DNA]</scope>
    <source>
        <strain evidence="1 2">DSM 23126</strain>
    </source>
</reference>
<evidence type="ECO:0000313" key="1">
    <source>
        <dbReference type="EMBL" id="SDW38033.1"/>
    </source>
</evidence>
<accession>A0A1H2T257</accession>
<dbReference type="OrthoDB" id="2964472at2"/>
<proteinExistence type="predicted"/>
<keyword evidence="2" id="KW-1185">Reference proteome</keyword>
<protein>
    <submittedName>
        <fullName evidence="1">Uncharacterized protein</fullName>
    </submittedName>
</protein>
<organism evidence="1 2">
    <name type="scientific">Marinococcus luteus</name>
    <dbReference type="NCBI Taxonomy" id="1122204"/>
    <lineage>
        <taxon>Bacteria</taxon>
        <taxon>Bacillati</taxon>
        <taxon>Bacillota</taxon>
        <taxon>Bacilli</taxon>
        <taxon>Bacillales</taxon>
        <taxon>Bacillaceae</taxon>
        <taxon>Marinococcus</taxon>
    </lineage>
</organism>